<feature type="compositionally biased region" description="Basic and acidic residues" evidence="1">
    <location>
        <begin position="29"/>
        <end position="45"/>
    </location>
</feature>
<gene>
    <name evidence="2" type="ORF">FGRAMPH1_01T12117</name>
</gene>
<accession>A0A098DHE9</accession>
<evidence type="ECO:0000313" key="2">
    <source>
        <dbReference type="EMBL" id="CEF77862.1"/>
    </source>
</evidence>
<reference evidence="3 4" key="1">
    <citation type="journal article" date="2007" name="Science">
        <title>The Fusarium graminearum genome reveals a link between localized polymorphism and pathogen specialization.</title>
        <authorList>
            <person name="Cuomo C.A."/>
            <person name="Gueldener U."/>
            <person name="Xu J.-R."/>
            <person name="Trail F."/>
            <person name="Turgeon B.G."/>
            <person name="Di Pietro A."/>
            <person name="Walton J.D."/>
            <person name="Ma L.-J."/>
            <person name="Baker S.E."/>
            <person name="Rep M."/>
            <person name="Adam G."/>
            <person name="Antoniw J."/>
            <person name="Baldwin T."/>
            <person name="Calvo S.E."/>
            <person name="Chang Y.-L."/>
            <person name="DeCaprio D."/>
            <person name="Gale L.R."/>
            <person name="Gnerre S."/>
            <person name="Goswami R.S."/>
            <person name="Hammond-Kosack K."/>
            <person name="Harris L.J."/>
            <person name="Hilburn K."/>
            <person name="Kennell J.C."/>
            <person name="Kroken S."/>
            <person name="Magnuson J.K."/>
            <person name="Mannhaupt G."/>
            <person name="Mauceli E.W."/>
            <person name="Mewes H.-W."/>
            <person name="Mitterbauer R."/>
            <person name="Muehlbauer G."/>
            <person name="Muensterkoetter M."/>
            <person name="Nelson D."/>
            <person name="O'Donnell K."/>
            <person name="Ouellet T."/>
            <person name="Qi W."/>
            <person name="Quesneville H."/>
            <person name="Roncero M.I.G."/>
            <person name="Seong K.-Y."/>
            <person name="Tetko I.V."/>
            <person name="Urban M."/>
            <person name="Waalwijk C."/>
            <person name="Ward T.J."/>
            <person name="Yao J."/>
            <person name="Birren B.W."/>
            <person name="Kistler H.C."/>
        </authorList>
    </citation>
    <scope>NUCLEOTIDE SEQUENCE [LARGE SCALE GENOMIC DNA]</scope>
    <source>
        <strain evidence="4">ATCC MYA-4620 / CBS 123657 / FGSC 9075 / NRRL 31084 / PH-1</strain>
        <strain evidence="3">PH-1 / ATCC MYA-4620 / FGSC 9075 / NRRL 31084</strain>
    </source>
</reference>
<proteinExistence type="predicted"/>
<reference evidence="3" key="4">
    <citation type="submission" date="2017-01" db="UniProtKB">
        <authorList>
            <consortium name="EnsemblFungi"/>
        </authorList>
    </citation>
    <scope>IDENTIFICATION</scope>
    <source>
        <strain evidence="3">PH-1 / ATCC MYA-4620 / FGSC 9075 / NRRL 31084</strain>
    </source>
</reference>
<evidence type="ECO:0000313" key="4">
    <source>
        <dbReference type="Proteomes" id="UP000070720"/>
    </source>
</evidence>
<keyword evidence="4" id="KW-1185">Reference proteome</keyword>
<reference evidence="3 4" key="2">
    <citation type="journal article" date="2010" name="Nature">
        <title>Comparative genomics reveals mobile pathogenicity chromosomes in Fusarium.</title>
        <authorList>
            <person name="Ma L.J."/>
            <person name="van der Does H.C."/>
            <person name="Borkovich K.A."/>
            <person name="Coleman J.J."/>
            <person name="Daboussi M.J."/>
            <person name="Di Pietro A."/>
            <person name="Dufresne M."/>
            <person name="Freitag M."/>
            <person name="Grabherr M."/>
            <person name="Henrissat B."/>
            <person name="Houterman P.M."/>
            <person name="Kang S."/>
            <person name="Shim W.B."/>
            <person name="Woloshuk C."/>
            <person name="Xie X."/>
            <person name="Xu J.R."/>
            <person name="Antoniw J."/>
            <person name="Baker S.E."/>
            <person name="Bluhm B.H."/>
            <person name="Breakspear A."/>
            <person name="Brown D.W."/>
            <person name="Butchko R.A."/>
            <person name="Chapman S."/>
            <person name="Coulson R."/>
            <person name="Coutinho P.M."/>
            <person name="Danchin E.G."/>
            <person name="Diener A."/>
            <person name="Gale L.R."/>
            <person name="Gardiner D.M."/>
            <person name="Goff S."/>
            <person name="Hammond-Kosack K.E."/>
            <person name="Hilburn K."/>
            <person name="Hua-Van A."/>
            <person name="Jonkers W."/>
            <person name="Kazan K."/>
            <person name="Kodira C.D."/>
            <person name="Koehrsen M."/>
            <person name="Kumar L."/>
            <person name="Lee Y.H."/>
            <person name="Li L."/>
            <person name="Manners J.M."/>
            <person name="Miranda-Saavedra D."/>
            <person name="Mukherjee M."/>
            <person name="Park G."/>
            <person name="Park J."/>
            <person name="Park S.Y."/>
            <person name="Proctor R.H."/>
            <person name="Regev A."/>
            <person name="Ruiz-Roldan M.C."/>
            <person name="Sain D."/>
            <person name="Sakthikumar S."/>
            <person name="Sykes S."/>
            <person name="Schwartz D.C."/>
            <person name="Turgeon B.G."/>
            <person name="Wapinski I."/>
            <person name="Yoder O."/>
            <person name="Young S."/>
            <person name="Zeng Q."/>
            <person name="Zhou S."/>
            <person name="Galagan J."/>
            <person name="Cuomo C.A."/>
            <person name="Kistler H.C."/>
            <person name="Rep M."/>
        </authorList>
    </citation>
    <scope>GENOME REANNOTATION</scope>
    <source>
        <strain evidence="4">ATCC MYA-4620 / CBS 123657 / FGSC 9075 / NRRL 31084 / PH-1</strain>
        <strain evidence="3">PH-1 / ATCC MYA-4620 / FGSC 9075 / NRRL 31084</strain>
    </source>
</reference>
<reference evidence="2 4" key="3">
    <citation type="journal article" date="2015" name="BMC Genomics">
        <title>The completed genome sequence of the pathogenic ascomycete fungus Fusarium graminearum.</title>
        <authorList>
            <person name="King R."/>
            <person name="Urban M."/>
            <person name="Hammond-Kosack M.C."/>
            <person name="Hassani-Pak K."/>
            <person name="Hammond-Kosack K.E."/>
        </authorList>
    </citation>
    <scope>NUCLEOTIDE SEQUENCE [LARGE SCALE GENOMIC DNA]</scope>
    <source>
        <strain evidence="4">ATCC MYA-4620 / CBS 123657 / FGSC 9075 / NRRL 31084 / PH-1</strain>
        <strain evidence="2">PH-1</strain>
    </source>
</reference>
<evidence type="ECO:0000256" key="1">
    <source>
        <dbReference type="SAM" id="MobiDB-lite"/>
    </source>
</evidence>
<organism evidence="2 4">
    <name type="scientific">Gibberella zeae (strain ATCC MYA-4620 / CBS 123657 / FGSC 9075 / NRRL 31084 / PH-1)</name>
    <name type="common">Wheat head blight fungus</name>
    <name type="synonym">Fusarium graminearum</name>
    <dbReference type="NCBI Taxonomy" id="229533"/>
    <lineage>
        <taxon>Eukaryota</taxon>
        <taxon>Fungi</taxon>
        <taxon>Dikarya</taxon>
        <taxon>Ascomycota</taxon>
        <taxon>Pezizomycotina</taxon>
        <taxon>Sordariomycetes</taxon>
        <taxon>Hypocreomycetidae</taxon>
        <taxon>Hypocreales</taxon>
        <taxon>Nectriaceae</taxon>
        <taxon>Fusarium</taxon>
    </lineage>
</organism>
<feature type="region of interest" description="Disordered" evidence="1">
    <location>
        <begin position="19"/>
        <end position="50"/>
    </location>
</feature>
<sequence length="75" mass="8826">MEEAMSGCHSTPLLWTDQRRKRQNVFDEDEKRKERGQRMGRKDLESDSDGDVLTEVKFMNQVHRSIPSDLFNLIS</sequence>
<dbReference type="InParanoid" id="A0A098DHE9"/>
<protein>
    <submittedName>
        <fullName evidence="2">Chromosome 2, complete genome</fullName>
    </submittedName>
</protein>
<evidence type="ECO:0000313" key="3">
    <source>
        <dbReference type="EnsemblFungi" id="CEF77862"/>
    </source>
</evidence>
<dbReference type="VEuPathDB" id="FungiDB:FGRAMPH1_01G12117"/>
<name>A0A098DHE9_GIBZE</name>
<dbReference type="AlphaFoldDB" id="A0A098DHE9"/>
<dbReference type="EnsemblFungi" id="CEF77862">
    <property type="protein sequence ID" value="CEF77862"/>
    <property type="gene ID" value="FGRRES_20166"/>
</dbReference>
<dbReference type="Proteomes" id="UP000070720">
    <property type="component" value="Chromosome 2"/>
</dbReference>
<accession>A0A0E0S2Y7</accession>
<dbReference type="EMBL" id="HG970333">
    <property type="protein sequence ID" value="CEF77862.1"/>
    <property type="molecule type" value="Genomic_DNA"/>
</dbReference>